<dbReference type="AlphaFoldDB" id="W1YJ19"/>
<reference evidence="1" key="1">
    <citation type="submission" date="2013-12" db="EMBL/GenBank/DDBJ databases">
        <title>A Varibaculum cambriense genome reconstructed from a premature infant gut community with otherwise low bacterial novelty that shifts toward anaerobic metabolism during the third week of life.</title>
        <authorList>
            <person name="Brown C.T."/>
            <person name="Sharon I."/>
            <person name="Thomas B.C."/>
            <person name="Castelle C.J."/>
            <person name="Morowitz M.J."/>
            <person name="Banfield J.F."/>
        </authorList>
    </citation>
    <scope>NUCLEOTIDE SEQUENCE</scope>
</reference>
<gene>
    <name evidence="1" type="ORF">Q604_UNBC03496G0001</name>
</gene>
<evidence type="ECO:0000313" key="1">
    <source>
        <dbReference type="EMBL" id="ETJ42533.1"/>
    </source>
</evidence>
<organism evidence="1">
    <name type="scientific">human gut metagenome</name>
    <dbReference type="NCBI Taxonomy" id="408170"/>
    <lineage>
        <taxon>unclassified sequences</taxon>
        <taxon>metagenomes</taxon>
        <taxon>organismal metagenomes</taxon>
    </lineage>
</organism>
<sequence length="62" mass="6854">TPVKTVGVNRRREQATRQKFYVNKPGYGSTSGGQKIQAIAYVLSRVDAVSGADDNYEQSRYA</sequence>
<protein>
    <submittedName>
        <fullName evidence="1">Uncharacterized protein</fullName>
    </submittedName>
</protein>
<accession>W1YJ19</accession>
<name>W1YJ19_9ZZZZ</name>
<comment type="caution">
    <text evidence="1">The sequence shown here is derived from an EMBL/GenBank/DDBJ whole genome shotgun (WGS) entry which is preliminary data.</text>
</comment>
<feature type="non-terminal residue" evidence="1">
    <location>
        <position position="1"/>
    </location>
</feature>
<dbReference type="EMBL" id="AZMM01003496">
    <property type="protein sequence ID" value="ETJ42533.1"/>
    <property type="molecule type" value="Genomic_DNA"/>
</dbReference>
<proteinExistence type="predicted"/>